<evidence type="ECO:0000313" key="3">
    <source>
        <dbReference type="EMBL" id="EGU46662.1"/>
    </source>
</evidence>
<evidence type="ECO:0000256" key="1">
    <source>
        <dbReference type="SAM" id="Phobius"/>
    </source>
</evidence>
<dbReference type="PATRIC" id="fig|1051646.9.peg.1557"/>
<reference evidence="3 4" key="2">
    <citation type="journal article" date="2012" name="Int. J. Syst. Evol. Microbiol.">
        <title>Vibrio caribbeanicus sp. nov., isolated from the marine sponge Scleritoderma cyanea.</title>
        <authorList>
            <person name="Hoffmann M."/>
            <person name="Monday S.R."/>
            <person name="Allard M.W."/>
            <person name="Strain E.A."/>
            <person name="Whittaker P."/>
            <person name="Naum M."/>
            <person name="McCarthy P.J."/>
            <person name="Lopez J.V."/>
            <person name="Fischer M."/>
            <person name="Brown E.W."/>
        </authorList>
    </citation>
    <scope>NUCLEOTIDE SEQUENCE [LARGE SCALE GENOMIC DNA]</scope>
    <source>
        <strain evidence="3 4">ATCC 19109</strain>
    </source>
</reference>
<keyword evidence="1" id="KW-0472">Membrane</keyword>
<evidence type="ECO:0000313" key="5">
    <source>
        <dbReference type="Proteomes" id="UP000030071"/>
    </source>
</evidence>
<dbReference type="EMBL" id="AFWI01000218">
    <property type="protein sequence ID" value="EGU46662.1"/>
    <property type="molecule type" value="Genomic_DNA"/>
</dbReference>
<dbReference type="GeneID" id="23444629"/>
<dbReference type="KEGG" id="vtu:IX91_07860"/>
<gene>
    <name evidence="2" type="ORF">IX91_07860</name>
    <name evidence="3" type="ORF">VITU9109_04772</name>
</gene>
<keyword evidence="4" id="KW-1185">Reference proteome</keyword>
<proteinExistence type="predicted"/>
<evidence type="ECO:0000313" key="2">
    <source>
        <dbReference type="EMBL" id="AIW14112.1"/>
    </source>
</evidence>
<dbReference type="Proteomes" id="UP000003836">
    <property type="component" value="Unassembled WGS sequence"/>
</dbReference>
<evidence type="ECO:0000313" key="4">
    <source>
        <dbReference type="Proteomes" id="UP000003836"/>
    </source>
</evidence>
<keyword evidence="1" id="KW-1133">Transmembrane helix</keyword>
<organism evidence="2 5">
    <name type="scientific">Vibrio tubiashii ATCC 19109</name>
    <dbReference type="NCBI Taxonomy" id="1051646"/>
    <lineage>
        <taxon>Bacteria</taxon>
        <taxon>Pseudomonadati</taxon>
        <taxon>Pseudomonadota</taxon>
        <taxon>Gammaproteobacteria</taxon>
        <taxon>Vibrionales</taxon>
        <taxon>Vibrionaceae</taxon>
        <taxon>Vibrio</taxon>
        <taxon>Vibrio oreintalis group</taxon>
    </lineage>
</organism>
<dbReference type="EMBL" id="CP009354">
    <property type="protein sequence ID" value="AIW14112.1"/>
    <property type="molecule type" value="Genomic_DNA"/>
</dbReference>
<accession>F9TDT0</accession>
<dbReference type="eggNOG" id="ENOG5031Q2Z">
    <property type="taxonomic scope" value="Bacteria"/>
</dbReference>
<dbReference type="HOGENOM" id="CLU_1260256_0_0_6"/>
<dbReference type="AlphaFoldDB" id="F9TDT0"/>
<dbReference type="Proteomes" id="UP000030071">
    <property type="component" value="Chromosome 1"/>
</dbReference>
<keyword evidence="1" id="KW-0812">Transmembrane</keyword>
<sequence length="219" mass="25283">MNEDTVNKLAQALIDQTVWSELEYYVVVILLALILASLVAFFKTLYSEKAKFSAIESSLNTIKVQTELTASVTEKIRTDLEFQSWNKKEISQIRRSKLEQYMLLVMGLTDSFHKEVEVRFFNQSHEYDDQVWNKAQLIQNLYFPGLDDEHNELRKSIAKYKSWLAEGLSDIGANRQKGISNPQVSEVHMEEYTDILTDINNAVLAIQVKARTMSKELHT</sequence>
<name>F9TDT0_9VIBR</name>
<protein>
    <submittedName>
        <fullName evidence="2">Uncharacterized protein</fullName>
    </submittedName>
</protein>
<feature type="transmembrane region" description="Helical" evidence="1">
    <location>
        <begin position="24"/>
        <end position="42"/>
    </location>
</feature>
<dbReference type="RefSeq" id="WP_004748929.1">
    <property type="nucleotide sequence ID" value="NZ_AFWI01000218.1"/>
</dbReference>
<reference evidence="3" key="1">
    <citation type="submission" date="2011-08" db="EMBL/GenBank/DDBJ databases">
        <authorList>
            <person name="Hoffman M."/>
            <person name="Strain E.A."/>
            <person name="Brown E."/>
            <person name="Allard M.W."/>
        </authorList>
    </citation>
    <scope>NUCLEOTIDE SEQUENCE</scope>
    <source>
        <strain evidence="3">ATCC 19109</strain>
    </source>
</reference>
<reference evidence="2 5" key="3">
    <citation type="submission" date="2014-08" db="EMBL/GenBank/DDBJ databases">
        <title>First Complete Genome Sequence of the Shellfish Pathogen Vibrio tubiashii.</title>
        <authorList>
            <person name="Richards G.P."/>
            <person name="Needleman D.S."/>
            <person name="Watson M.A."/>
            <person name="Bono J.L."/>
        </authorList>
    </citation>
    <scope>NUCLEOTIDE SEQUENCE [LARGE SCALE GENOMIC DNA]</scope>
    <source>
        <strain evidence="2 5">ATCC 19109</strain>
    </source>
</reference>